<dbReference type="PIRSF" id="PIRSF007542">
    <property type="entry name" value="UCP007542"/>
    <property type="match status" value="1"/>
</dbReference>
<comment type="caution">
    <text evidence="4">The sequence shown here is derived from an EMBL/GenBank/DDBJ whole genome shotgun (WGS) entry which is preliminary data.</text>
</comment>
<feature type="transmembrane region" description="Helical" evidence="1">
    <location>
        <begin position="52"/>
        <end position="76"/>
    </location>
</feature>
<dbReference type="RefSeq" id="WP_280026413.1">
    <property type="nucleotide sequence ID" value="NZ_JAOCKG010000003.1"/>
</dbReference>
<feature type="transmembrane region" description="Helical" evidence="1">
    <location>
        <begin position="88"/>
        <end position="109"/>
    </location>
</feature>
<dbReference type="Pfam" id="PF10081">
    <property type="entry name" value="Abhydrolase_9"/>
    <property type="match status" value="1"/>
</dbReference>
<dbReference type="InterPro" id="IPR027787">
    <property type="entry name" value="Alpha/beta-hydrolase_catalytic"/>
</dbReference>
<dbReference type="Pfam" id="PF15420">
    <property type="entry name" value="Abhydrolase_9_N"/>
    <property type="match status" value="1"/>
</dbReference>
<dbReference type="InterPro" id="IPR027788">
    <property type="entry name" value="Alpha/beta-hydrolase_N_dom"/>
</dbReference>
<dbReference type="Proteomes" id="UP001161276">
    <property type="component" value="Unassembled WGS sequence"/>
</dbReference>
<evidence type="ECO:0000313" key="4">
    <source>
        <dbReference type="EMBL" id="MDH2050431.1"/>
    </source>
</evidence>
<feature type="transmembrane region" description="Helical" evidence="1">
    <location>
        <begin position="129"/>
        <end position="149"/>
    </location>
</feature>
<keyword evidence="1" id="KW-1133">Transmembrane helix</keyword>
<dbReference type="AlphaFoldDB" id="A0AA42W9U4"/>
<feature type="domain" description="Alpha/beta-hydrolase catalytic" evidence="2">
    <location>
        <begin position="263"/>
        <end position="548"/>
    </location>
</feature>
<proteinExistence type="predicted"/>
<evidence type="ECO:0000313" key="5">
    <source>
        <dbReference type="Proteomes" id="UP001161276"/>
    </source>
</evidence>
<evidence type="ECO:0000259" key="2">
    <source>
        <dbReference type="Pfam" id="PF10081"/>
    </source>
</evidence>
<accession>A0AA42W9U4</accession>
<dbReference type="EMBL" id="JAOCKG010000003">
    <property type="protein sequence ID" value="MDH2050431.1"/>
    <property type="molecule type" value="Genomic_DNA"/>
</dbReference>
<keyword evidence="1" id="KW-0472">Membrane</keyword>
<reference evidence="4" key="1">
    <citation type="submission" date="2022-09" db="EMBL/GenBank/DDBJ databases">
        <title>Intensive care unit water sources are persistently colonized with multi-drug resistant bacteria and are the site of extensive horizontal gene transfer of antibiotic resistance genes.</title>
        <authorList>
            <person name="Diorio-Toth L."/>
        </authorList>
    </citation>
    <scope>NUCLEOTIDE SEQUENCE</scope>
    <source>
        <strain evidence="4">GD03676</strain>
    </source>
</reference>
<sequence>MTSLRPALPHRLPAFFRSHLESLSGVGLLLGTLFFAASLTPTLVPRTYLTQGVLAGTCLAAGYGLGVLWHWLWAYLELPEPKARAARVTNALITVLCLSVLVLFLWRAAEWQNTIRALMKMEPVTSAHPFKVSATALITFAVLLALGRLFKLLARTLSAQVRRVVPRRVANVAGAAIAIVIFWSLANNVFFRAALHVLDASFREYDALIEPERPQPTDPAKTGSPDSLIAWKQLGRAGREYIASGPSAREIRAQTGRDALEPIRVYVGLPGAATAQARARLALEELKRVGAFKRSALVVVTPTGTGWIDPAAMDAVEYLLHGDVASVAIQYSYLSSPLSLLAQPEYGAEAARALFVEIYNHWTGLPKDQRPKLYLHGLSLGAMNSARSAELFEMIGDPIQGALWSGPPFESRVWRAITDARNPGSPAWLPELRDGAFVRFMNQDGSPVPADAPWGPMRIVYLQYASDAVTFFDYRDLYRRPAWMDPPYGPDVSPDLRWVPVVTMLQLALDMSVSTHTPIGYGHVYAPQHYVDAWLAVTGAPDWPADALAGLKQHLMERTRAAMDDGDGKEAAYDNRGG</sequence>
<protein>
    <submittedName>
        <fullName evidence="4">Alpha/beta-hydrolase family protein</fullName>
    </submittedName>
</protein>
<evidence type="ECO:0000259" key="3">
    <source>
        <dbReference type="Pfam" id="PF15420"/>
    </source>
</evidence>
<dbReference type="InterPro" id="IPR012037">
    <property type="entry name" value="Alpha/beta-hydrolase_fam"/>
</dbReference>
<keyword evidence="1" id="KW-0812">Transmembrane</keyword>
<name>A0AA42W9U4_9BURK</name>
<gene>
    <name evidence="4" type="ORF">N5K24_08480</name>
</gene>
<organism evidence="4 5">
    <name type="scientific">Achromobacter marplatensis</name>
    <dbReference type="NCBI Taxonomy" id="470868"/>
    <lineage>
        <taxon>Bacteria</taxon>
        <taxon>Pseudomonadati</taxon>
        <taxon>Pseudomonadota</taxon>
        <taxon>Betaproteobacteria</taxon>
        <taxon>Burkholderiales</taxon>
        <taxon>Alcaligenaceae</taxon>
        <taxon>Achromobacter</taxon>
    </lineage>
</organism>
<feature type="transmembrane region" description="Helical" evidence="1">
    <location>
        <begin position="20"/>
        <end position="40"/>
    </location>
</feature>
<feature type="transmembrane region" description="Helical" evidence="1">
    <location>
        <begin position="169"/>
        <end position="186"/>
    </location>
</feature>
<evidence type="ECO:0000256" key="1">
    <source>
        <dbReference type="SAM" id="Phobius"/>
    </source>
</evidence>
<feature type="domain" description="Alpha/beta-hydrolase N-terminal" evidence="3">
    <location>
        <begin position="39"/>
        <end position="246"/>
    </location>
</feature>